<feature type="compositionally biased region" description="Gly residues" evidence="1">
    <location>
        <begin position="809"/>
        <end position="822"/>
    </location>
</feature>
<feature type="compositionally biased region" description="Polar residues" evidence="1">
    <location>
        <begin position="484"/>
        <end position="502"/>
    </location>
</feature>
<sequence>MPVVSCYSPQKRHPTSPKKSSIGSGRSGDSPKLFQTLDETQRSQSYRSRYGDDSYRDQYDRERGLRSKSQPPPLGNRNYTGRESDEATSATNAVSDTPRTTITTFMAQMDEQAQVKRPRRSSFGPGNLKLVPEEDEEAIPTDRAFIESRREKKLLEMMASSNTTPPRSRQPSVEYDDGTPPYAARVHYKKRSPKRGLRVAMPSHIRMRSKKFNLRFRSQSSSEADPPGDKASDDRRSKTFNALPGTDGDMPAIPQAPSSSATQQSRFSDQSKNSKASLPQHNPGPSTVSLDSSSTPPPPPAKDTPPHLKKLNLELAARRMPAFGSVGEHGMSETETDCFNADKKAPTEHEATEEIKMRSGPAGLVQVVGRAPSLYSMRGSIGGHQDLLPCETKSTPEGLRLKQTLRVTTSNGEVFDYSPSVYSVQSQTPGTCESDKFIRFPKHTSKLAPIEEPSDRDHHHQSTPVKGKLTRTRMAPHIMESSHQESSSHVGNRDQSNQNHTTPVREMPEPTSNVKTPSHVTGNAQPNQPTAPSFGLTPFLSQFQRDPSESPMSFQVPSAVPSPLNSRTASQTMAIPKDPLCEIITGFHVLHFHIDQANDAAQTTTRQSQDEVFAYVASQVDDIKNVMNEQYTDLRSNMDAVEHNVGRSGAELEKVKKAIETFNVNLDEQVMKPMKALADKNDHVCSVLGRLDEMMQRFEKKLDDVVKMCSASQDDNVPGPSPPAQIRRPYHGPPPGIPLWNGYDNARQMVMGNQGGGQMPYTQVGQSYYNGGESAQHPNYQGGYNNASHGHGYGCGYGHSRSNSNGNGNRSGNGPGAGNRRQ</sequence>
<proteinExistence type="predicted"/>
<feature type="compositionally biased region" description="Basic residues" evidence="1">
    <location>
        <begin position="186"/>
        <end position="197"/>
    </location>
</feature>
<feature type="compositionally biased region" description="Basic residues" evidence="1">
    <location>
        <begin position="205"/>
        <end position="214"/>
    </location>
</feature>
<feature type="compositionally biased region" description="Polar residues" evidence="1">
    <location>
        <begin position="266"/>
        <end position="280"/>
    </location>
</feature>
<feature type="region of interest" description="Disordered" evidence="1">
    <location>
        <begin position="449"/>
        <end position="565"/>
    </location>
</feature>
<evidence type="ECO:0000256" key="1">
    <source>
        <dbReference type="SAM" id="MobiDB-lite"/>
    </source>
</evidence>
<keyword evidence="3" id="KW-1185">Reference proteome</keyword>
<feature type="region of interest" description="Disordered" evidence="1">
    <location>
        <begin position="1"/>
        <end position="144"/>
    </location>
</feature>
<evidence type="ECO:0000313" key="2">
    <source>
        <dbReference type="EMBL" id="KAK7530377.1"/>
    </source>
</evidence>
<dbReference type="RefSeq" id="XP_066650616.1">
    <property type="nucleotide sequence ID" value="XM_066803453.1"/>
</dbReference>
<feature type="compositionally biased region" description="Basic and acidic residues" evidence="1">
    <location>
        <begin position="49"/>
        <end position="65"/>
    </location>
</feature>
<evidence type="ECO:0000313" key="3">
    <source>
        <dbReference type="Proteomes" id="UP001360953"/>
    </source>
</evidence>
<feature type="compositionally biased region" description="Polar residues" evidence="1">
    <location>
        <begin position="159"/>
        <end position="171"/>
    </location>
</feature>
<feature type="region of interest" description="Disordered" evidence="1">
    <location>
        <begin position="798"/>
        <end position="822"/>
    </location>
</feature>
<protein>
    <submittedName>
        <fullName evidence="2">Uncharacterized protein</fullName>
    </submittedName>
</protein>
<accession>A0ABR1L578</accession>
<feature type="compositionally biased region" description="Polar residues" evidence="1">
    <location>
        <begin position="86"/>
        <end position="106"/>
    </location>
</feature>
<dbReference type="GeneID" id="92036359"/>
<name>A0ABR1L578_9PEZI</name>
<dbReference type="EMBL" id="JBBPEH010000014">
    <property type="protein sequence ID" value="KAK7530377.1"/>
    <property type="molecule type" value="Genomic_DNA"/>
</dbReference>
<comment type="caution">
    <text evidence="2">The sequence shown here is derived from an EMBL/GenBank/DDBJ whole genome shotgun (WGS) entry which is preliminary data.</text>
</comment>
<dbReference type="Proteomes" id="UP001360953">
    <property type="component" value="Unassembled WGS sequence"/>
</dbReference>
<organism evidence="2 3">
    <name type="scientific">Phyllosticta citribraziliensis</name>
    <dbReference type="NCBI Taxonomy" id="989973"/>
    <lineage>
        <taxon>Eukaryota</taxon>
        <taxon>Fungi</taxon>
        <taxon>Dikarya</taxon>
        <taxon>Ascomycota</taxon>
        <taxon>Pezizomycotina</taxon>
        <taxon>Dothideomycetes</taxon>
        <taxon>Dothideomycetes incertae sedis</taxon>
        <taxon>Botryosphaeriales</taxon>
        <taxon>Phyllostictaceae</taxon>
        <taxon>Phyllosticta</taxon>
    </lineage>
</organism>
<feature type="compositionally biased region" description="Polar residues" evidence="1">
    <location>
        <begin position="510"/>
        <end position="531"/>
    </location>
</feature>
<gene>
    <name evidence="2" type="ORF">J3D65DRAFT_672145</name>
</gene>
<feature type="compositionally biased region" description="Polar residues" evidence="1">
    <location>
        <begin position="539"/>
        <end position="556"/>
    </location>
</feature>
<feature type="compositionally biased region" description="Basic and acidic residues" evidence="1">
    <location>
        <begin position="227"/>
        <end position="237"/>
    </location>
</feature>
<feature type="compositionally biased region" description="Low complexity" evidence="1">
    <location>
        <begin position="798"/>
        <end position="808"/>
    </location>
</feature>
<feature type="compositionally biased region" description="Low complexity" evidence="1">
    <location>
        <begin position="251"/>
        <end position="265"/>
    </location>
</feature>
<reference evidence="2 3" key="1">
    <citation type="submission" date="2024-04" db="EMBL/GenBank/DDBJ databases">
        <title>Phyllosticta paracitricarpa is synonymous to the EU quarantine fungus P. citricarpa based on phylogenomic analyses.</title>
        <authorList>
            <consortium name="Lawrence Berkeley National Laboratory"/>
            <person name="Van ingen-buijs V.A."/>
            <person name="Van westerhoven A.C."/>
            <person name="Haridas S."/>
            <person name="Skiadas P."/>
            <person name="Martin F."/>
            <person name="Groenewald J.Z."/>
            <person name="Crous P.W."/>
            <person name="Seidl M.F."/>
        </authorList>
    </citation>
    <scope>NUCLEOTIDE SEQUENCE [LARGE SCALE GENOMIC DNA]</scope>
    <source>
        <strain evidence="2 3">CPC 17464</strain>
    </source>
</reference>
<feature type="compositionally biased region" description="Low complexity" evidence="1">
    <location>
        <begin position="283"/>
        <end position="294"/>
    </location>
</feature>
<feature type="region of interest" description="Disordered" evidence="1">
    <location>
        <begin position="157"/>
        <end position="307"/>
    </location>
</feature>